<dbReference type="Pfam" id="PF13609">
    <property type="entry name" value="Porin_4"/>
    <property type="match status" value="1"/>
</dbReference>
<dbReference type="EMBL" id="FXAK01000005">
    <property type="protein sequence ID" value="SMF51534.1"/>
    <property type="molecule type" value="Genomic_DNA"/>
</dbReference>
<dbReference type="Proteomes" id="UP000192936">
    <property type="component" value="Unassembled WGS sequence"/>
</dbReference>
<evidence type="ECO:0000256" key="1">
    <source>
        <dbReference type="SAM" id="SignalP"/>
    </source>
</evidence>
<keyword evidence="1" id="KW-0732">Signal</keyword>
<dbReference type="STRING" id="286727.SAMN02982917_2830"/>
<dbReference type="RefSeq" id="WP_244560666.1">
    <property type="nucleotide sequence ID" value="NZ_FXAK01000005.1"/>
</dbReference>
<reference evidence="3 4" key="1">
    <citation type="submission" date="2017-04" db="EMBL/GenBank/DDBJ databases">
        <authorList>
            <person name="Afonso C.L."/>
            <person name="Miller P.J."/>
            <person name="Scott M.A."/>
            <person name="Spackman E."/>
            <person name="Goraichik I."/>
            <person name="Dimitrov K.M."/>
            <person name="Suarez D.L."/>
            <person name="Swayne D.E."/>
        </authorList>
    </citation>
    <scope>NUCLEOTIDE SEQUENCE [LARGE SCALE GENOMIC DNA]</scope>
    <source>
        <strain evidence="3 4">A2P</strain>
    </source>
</reference>
<feature type="signal peptide" evidence="1">
    <location>
        <begin position="1"/>
        <end position="30"/>
    </location>
</feature>
<dbReference type="AlphaFoldDB" id="A0A1X7FG89"/>
<organism evidence="3 4">
    <name type="scientific">Azospirillum oryzae</name>
    <dbReference type="NCBI Taxonomy" id="286727"/>
    <lineage>
        <taxon>Bacteria</taxon>
        <taxon>Pseudomonadati</taxon>
        <taxon>Pseudomonadota</taxon>
        <taxon>Alphaproteobacteria</taxon>
        <taxon>Rhodospirillales</taxon>
        <taxon>Azospirillaceae</taxon>
        <taxon>Azospirillum</taxon>
    </lineage>
</organism>
<evidence type="ECO:0000259" key="2">
    <source>
        <dbReference type="Pfam" id="PF13609"/>
    </source>
</evidence>
<dbReference type="Gene3D" id="2.40.160.10">
    <property type="entry name" value="Porin"/>
    <property type="match status" value="1"/>
</dbReference>
<accession>A0A1X7FG89</accession>
<sequence>MRPMSIVSILRTAALAGTAAVALQAAPALAEAEFSLTIGGDAYFQGAYVSQKQDDGLRSTEFANRLRLSVTPSATADNGLTYGARLRLVSGNGDPSVSSRTVENDRAYLYANGAFGTLQAGVVNGLSDEYGIIGPNSEGIAGSPDSNGILFLYGSSTYAALPLAATSLRTLVSYDTGTKLIYISPSFGGLQAAVSYTPRTGDSNTSVDRRKFDALGDGLAFRDVVEAGAAFQGAVGDVTLEASAFYQTGKAVRQSDGIVSQSFEDLNSIHVGANVGYGPAKVGVSYAYSGDSGYAKGIAQSRDQQNLIVGAQYLSGPLLFAANYMRALGNDVATMTTPAKADIWQGGVTWTVAPGLTTGLEYDYVRSTLSGGAAGGGDLTDRAHILMLDTRLAF</sequence>
<feature type="domain" description="Porin" evidence="2">
    <location>
        <begin position="18"/>
        <end position="367"/>
    </location>
</feature>
<name>A0A1X7FG89_9PROT</name>
<dbReference type="GO" id="GO:0016020">
    <property type="term" value="C:membrane"/>
    <property type="evidence" value="ECO:0007669"/>
    <property type="project" value="InterPro"/>
</dbReference>
<dbReference type="InterPro" id="IPR033900">
    <property type="entry name" value="Gram_neg_porin_domain"/>
</dbReference>
<protein>
    <submittedName>
        <fullName evidence="3">Outer membrane protein (Porin)</fullName>
    </submittedName>
</protein>
<evidence type="ECO:0000313" key="4">
    <source>
        <dbReference type="Proteomes" id="UP000192936"/>
    </source>
</evidence>
<proteinExistence type="predicted"/>
<dbReference type="SUPFAM" id="SSF56935">
    <property type="entry name" value="Porins"/>
    <property type="match status" value="1"/>
</dbReference>
<dbReference type="InterPro" id="IPR023614">
    <property type="entry name" value="Porin_dom_sf"/>
</dbReference>
<feature type="chain" id="PRO_5012778613" evidence="1">
    <location>
        <begin position="31"/>
        <end position="394"/>
    </location>
</feature>
<evidence type="ECO:0000313" key="3">
    <source>
        <dbReference type="EMBL" id="SMF51534.1"/>
    </source>
</evidence>
<gene>
    <name evidence="3" type="ORF">SAMN02982917_2830</name>
</gene>
<dbReference type="GO" id="GO:0015288">
    <property type="term" value="F:porin activity"/>
    <property type="evidence" value="ECO:0007669"/>
    <property type="project" value="InterPro"/>
</dbReference>